<feature type="chain" id="PRO_5047368709" evidence="1">
    <location>
        <begin position="27"/>
        <end position="163"/>
    </location>
</feature>
<keyword evidence="1" id="KW-0732">Signal</keyword>
<sequence>MKKAFSKVLLLASSISLSSIIFLGTAADALFREEFPTLRSGSSGGYVRALQANLWSSGYQSTVGTVDGSYGSGTTNAVKAFQSREGLTSDGVAGSGTWSRMDTYVMPTGGYGQYRYLHPGSTTYETIYSYYATNVDVTMSYYLQYRSNGNVVSSGLVFQRWFN</sequence>
<evidence type="ECO:0000259" key="2">
    <source>
        <dbReference type="Pfam" id="PF01471"/>
    </source>
</evidence>
<feature type="domain" description="Peptidoglycan binding-like" evidence="2">
    <location>
        <begin position="44"/>
        <end position="101"/>
    </location>
</feature>
<reference evidence="3 4" key="1">
    <citation type="submission" date="2021-03" db="EMBL/GenBank/DDBJ databases">
        <title>Genomic Encyclopedia of Type Strains, Phase IV (KMG-IV): sequencing the most valuable type-strain genomes for metagenomic binning, comparative biology and taxonomic classification.</title>
        <authorList>
            <person name="Goeker M."/>
        </authorList>
    </citation>
    <scope>NUCLEOTIDE SEQUENCE [LARGE SCALE GENOMIC DNA]</scope>
    <source>
        <strain evidence="3 4">DSM 15596</strain>
    </source>
</reference>
<protein>
    <submittedName>
        <fullName evidence="3">Peptidoglycan hydrolase-like protein with peptidoglycan-binding domain</fullName>
    </submittedName>
</protein>
<dbReference type="Pfam" id="PF01471">
    <property type="entry name" value="PG_binding_1"/>
    <property type="match status" value="1"/>
</dbReference>
<feature type="signal peptide" evidence="1">
    <location>
        <begin position="1"/>
        <end position="26"/>
    </location>
</feature>
<evidence type="ECO:0000313" key="4">
    <source>
        <dbReference type="Proteomes" id="UP000706926"/>
    </source>
</evidence>
<dbReference type="RefSeq" id="WP_210095720.1">
    <property type="nucleotide sequence ID" value="NZ_JAGGKI010000033.1"/>
</dbReference>
<comment type="caution">
    <text evidence="3">The sequence shown here is derived from an EMBL/GenBank/DDBJ whole genome shotgun (WGS) entry which is preliminary data.</text>
</comment>
<evidence type="ECO:0000313" key="3">
    <source>
        <dbReference type="EMBL" id="MBP1896877.1"/>
    </source>
</evidence>
<dbReference type="GeneID" id="95407856"/>
<dbReference type="InterPro" id="IPR036366">
    <property type="entry name" value="PGBDSf"/>
</dbReference>
<dbReference type="InterPro" id="IPR002477">
    <property type="entry name" value="Peptidoglycan-bd-like"/>
</dbReference>
<name>A0ABS4FKT6_9BACL</name>
<gene>
    <name evidence="3" type="ORF">J2Z18_006019</name>
</gene>
<organism evidence="3 4">
    <name type="scientific">Paenibacillus lactis</name>
    <dbReference type="NCBI Taxonomy" id="228574"/>
    <lineage>
        <taxon>Bacteria</taxon>
        <taxon>Bacillati</taxon>
        <taxon>Bacillota</taxon>
        <taxon>Bacilli</taxon>
        <taxon>Bacillales</taxon>
        <taxon>Paenibacillaceae</taxon>
        <taxon>Paenibacillus</taxon>
    </lineage>
</organism>
<accession>A0ABS4FKT6</accession>
<keyword evidence="4" id="KW-1185">Reference proteome</keyword>
<dbReference type="Proteomes" id="UP000706926">
    <property type="component" value="Unassembled WGS sequence"/>
</dbReference>
<dbReference type="Gene3D" id="1.10.101.10">
    <property type="entry name" value="PGBD-like superfamily/PGBD"/>
    <property type="match status" value="1"/>
</dbReference>
<dbReference type="InterPro" id="IPR036365">
    <property type="entry name" value="PGBD-like_sf"/>
</dbReference>
<dbReference type="SUPFAM" id="SSF47090">
    <property type="entry name" value="PGBD-like"/>
    <property type="match status" value="1"/>
</dbReference>
<dbReference type="EMBL" id="JAGGKI010000033">
    <property type="protein sequence ID" value="MBP1896877.1"/>
    <property type="molecule type" value="Genomic_DNA"/>
</dbReference>
<evidence type="ECO:0000256" key="1">
    <source>
        <dbReference type="SAM" id="SignalP"/>
    </source>
</evidence>
<proteinExistence type="predicted"/>